<accession>A0A813ZST6</accession>
<feature type="transmembrane region" description="Helical" evidence="1">
    <location>
        <begin position="97"/>
        <end position="119"/>
    </location>
</feature>
<dbReference type="EMBL" id="CAJOAZ010002154">
    <property type="protein sequence ID" value="CAF3900135.1"/>
    <property type="molecule type" value="Genomic_DNA"/>
</dbReference>
<keyword evidence="1" id="KW-0472">Membrane</keyword>
<comment type="caution">
    <text evidence="2">The sequence shown here is derived from an EMBL/GenBank/DDBJ whole genome shotgun (WGS) entry which is preliminary data.</text>
</comment>
<sequence>MLSKKGYLIHFTRVFFIGLLLSICSLLSYIWNKYQPFHLSIELQRCQSNISHINIWNWLNNFHFIHLLPSLSFLSTLTSSKCHLYIKDNYPVNINKFIGLIHSILIVYLVYYLICFSLFHSHMKHIQNRQYYYAKLYRHDQKNSTFRCSNRLLKT</sequence>
<dbReference type="Proteomes" id="UP000663845">
    <property type="component" value="Unassembled WGS sequence"/>
</dbReference>
<dbReference type="AlphaFoldDB" id="A0A813ZST6"/>
<dbReference type="EMBL" id="CAJNOG010000079">
    <property type="protein sequence ID" value="CAF0904652.1"/>
    <property type="molecule type" value="Genomic_DNA"/>
</dbReference>
<gene>
    <name evidence="2" type="ORF">JYZ213_LOCUS10743</name>
    <name evidence="3" type="ORF">OXD698_LOCUS23897</name>
</gene>
<reference evidence="2" key="1">
    <citation type="submission" date="2021-02" db="EMBL/GenBank/DDBJ databases">
        <authorList>
            <person name="Nowell W R."/>
        </authorList>
    </citation>
    <scope>NUCLEOTIDE SEQUENCE</scope>
</reference>
<evidence type="ECO:0000313" key="2">
    <source>
        <dbReference type="EMBL" id="CAF0904652.1"/>
    </source>
</evidence>
<evidence type="ECO:0000313" key="3">
    <source>
        <dbReference type="EMBL" id="CAF3900135.1"/>
    </source>
</evidence>
<proteinExistence type="predicted"/>
<dbReference type="Proteomes" id="UP000663844">
    <property type="component" value="Unassembled WGS sequence"/>
</dbReference>
<keyword evidence="1" id="KW-1133">Transmembrane helix</keyword>
<evidence type="ECO:0000256" key="1">
    <source>
        <dbReference type="SAM" id="Phobius"/>
    </source>
</evidence>
<evidence type="ECO:0000313" key="4">
    <source>
        <dbReference type="Proteomes" id="UP000663845"/>
    </source>
</evidence>
<name>A0A813ZST6_9BILA</name>
<feature type="transmembrane region" description="Helical" evidence="1">
    <location>
        <begin position="7"/>
        <end position="31"/>
    </location>
</feature>
<organism evidence="2 4">
    <name type="scientific">Adineta steineri</name>
    <dbReference type="NCBI Taxonomy" id="433720"/>
    <lineage>
        <taxon>Eukaryota</taxon>
        <taxon>Metazoa</taxon>
        <taxon>Spiralia</taxon>
        <taxon>Gnathifera</taxon>
        <taxon>Rotifera</taxon>
        <taxon>Eurotatoria</taxon>
        <taxon>Bdelloidea</taxon>
        <taxon>Adinetida</taxon>
        <taxon>Adinetidae</taxon>
        <taxon>Adineta</taxon>
    </lineage>
</organism>
<protein>
    <submittedName>
        <fullName evidence="2">Uncharacterized protein</fullName>
    </submittedName>
</protein>
<keyword evidence="1" id="KW-0812">Transmembrane</keyword>